<dbReference type="InterPro" id="IPR036179">
    <property type="entry name" value="Ig-like_dom_sf"/>
</dbReference>
<dbReference type="PANTHER" id="PTHR21261">
    <property type="entry name" value="BEAT PROTEIN"/>
    <property type="match status" value="1"/>
</dbReference>
<dbReference type="CDD" id="cd00096">
    <property type="entry name" value="Ig"/>
    <property type="match status" value="1"/>
</dbReference>
<accession>A0A836EEQ5</accession>
<dbReference type="SUPFAM" id="SSF48726">
    <property type="entry name" value="Immunoglobulin"/>
    <property type="match status" value="2"/>
</dbReference>
<dbReference type="EMBL" id="JAANHZ010000352">
    <property type="protein sequence ID" value="KAG5311638.1"/>
    <property type="molecule type" value="Genomic_DNA"/>
</dbReference>
<dbReference type="FunFam" id="2.60.40.10:FF:000437">
    <property type="entry name" value="Beat-IIIc, isoform A"/>
    <property type="match status" value="1"/>
</dbReference>
<feature type="non-terminal residue" evidence="2">
    <location>
        <position position="354"/>
    </location>
</feature>
<dbReference type="InterPro" id="IPR003599">
    <property type="entry name" value="Ig_sub"/>
</dbReference>
<evidence type="ECO:0000313" key="2">
    <source>
        <dbReference type="EMBL" id="KAG5311638.1"/>
    </source>
</evidence>
<dbReference type="InterPro" id="IPR007110">
    <property type="entry name" value="Ig-like_dom"/>
</dbReference>
<dbReference type="Proteomes" id="UP000667349">
    <property type="component" value="Unassembled WGS sequence"/>
</dbReference>
<feature type="non-terminal residue" evidence="2">
    <location>
        <position position="1"/>
    </location>
</feature>
<reference evidence="2" key="1">
    <citation type="submission" date="2020-02" db="EMBL/GenBank/DDBJ databases">
        <title>Relaxed selection underlies rapid genomic changes in the transitions from sociality to social parasitism in ants.</title>
        <authorList>
            <person name="Bi X."/>
        </authorList>
    </citation>
    <scope>NUCLEOTIDE SEQUENCE</scope>
    <source>
        <strain evidence="2">BGI-DK2013a</strain>
        <tissue evidence="2">Whole body</tissue>
    </source>
</reference>
<sequence length="354" mass="38588">MRSAARYRDARSTRSASLLYVLLIAVTVERRNTARSRLWSASKYPARSNVRTVTQLQDQTGKAAVALNHNQVYRSCIAPGGGGSGGGDVMEPATSNVRGLSNVSIDIPLAVAAGTTVNMSCKYDLQSDTLYTVKWYKQGAEFFRYVPKEMPPIGVFGELGARVVTNRSDAHRVVLKDVQPNHTGKYRCEVSGDSPSFNTVMVSGYMHVASLPNGDPQLRVEKMQYAVGDTVRGNCTVPSGNPPANVTWTVNGISVNSSFISQKVDDSQQHMTIAGLDFETMQDSYSNGKLKIMCHANVFHLYKKMAEVSLKEERPRLASVLGTRESSYGGSAAKSAAEYFYITAVTALLLCCLR</sequence>
<organism evidence="2 3">
    <name type="scientific">Acromyrmex insinuator</name>
    <dbReference type="NCBI Taxonomy" id="230686"/>
    <lineage>
        <taxon>Eukaryota</taxon>
        <taxon>Metazoa</taxon>
        <taxon>Ecdysozoa</taxon>
        <taxon>Arthropoda</taxon>
        <taxon>Hexapoda</taxon>
        <taxon>Insecta</taxon>
        <taxon>Pterygota</taxon>
        <taxon>Neoptera</taxon>
        <taxon>Endopterygota</taxon>
        <taxon>Hymenoptera</taxon>
        <taxon>Apocrita</taxon>
        <taxon>Aculeata</taxon>
        <taxon>Formicoidea</taxon>
        <taxon>Formicidae</taxon>
        <taxon>Myrmicinae</taxon>
        <taxon>Acromyrmex</taxon>
    </lineage>
</organism>
<dbReference type="Gene3D" id="2.60.40.10">
    <property type="entry name" value="Immunoglobulins"/>
    <property type="match status" value="2"/>
</dbReference>
<dbReference type="SMART" id="SM00409">
    <property type="entry name" value="IG"/>
    <property type="match status" value="1"/>
</dbReference>
<dbReference type="PROSITE" id="PS50835">
    <property type="entry name" value="IG_LIKE"/>
    <property type="match status" value="2"/>
</dbReference>
<dbReference type="PANTHER" id="PTHR21261:SF17">
    <property type="entry name" value="BEAT VI"/>
    <property type="match status" value="1"/>
</dbReference>
<proteinExistence type="predicted"/>
<keyword evidence="3" id="KW-1185">Reference proteome</keyword>
<gene>
    <name evidence="2" type="primary">Pecam1</name>
    <name evidence="2" type="ORF">G6Z75_0009812</name>
</gene>
<name>A0A836EEQ5_9HYME</name>
<feature type="domain" description="Ig-like" evidence="1">
    <location>
        <begin position="216"/>
        <end position="309"/>
    </location>
</feature>
<protein>
    <submittedName>
        <fullName evidence="2">PECA1 protein</fullName>
    </submittedName>
</protein>
<feature type="domain" description="Ig-like" evidence="1">
    <location>
        <begin position="92"/>
        <end position="203"/>
    </location>
</feature>
<evidence type="ECO:0000259" key="1">
    <source>
        <dbReference type="PROSITE" id="PS50835"/>
    </source>
</evidence>
<dbReference type="Pfam" id="PF07686">
    <property type="entry name" value="V-set"/>
    <property type="match status" value="1"/>
</dbReference>
<dbReference type="AlphaFoldDB" id="A0A836EEQ5"/>
<dbReference type="InterPro" id="IPR013106">
    <property type="entry name" value="Ig_V-set"/>
</dbReference>
<comment type="caution">
    <text evidence="2">The sequence shown here is derived from an EMBL/GenBank/DDBJ whole genome shotgun (WGS) entry which is preliminary data.</text>
</comment>
<dbReference type="InterPro" id="IPR013783">
    <property type="entry name" value="Ig-like_fold"/>
</dbReference>
<evidence type="ECO:0000313" key="3">
    <source>
        <dbReference type="Proteomes" id="UP000667349"/>
    </source>
</evidence>